<dbReference type="EC" id="7.-.-.-" evidence="6"/>
<dbReference type="Pfam" id="PF04205">
    <property type="entry name" value="FMN_bind"/>
    <property type="match status" value="1"/>
</dbReference>
<keyword evidence="6" id="KW-0997">Cell inner membrane</keyword>
<reference evidence="9" key="1">
    <citation type="journal article" date="2019" name="Int. J. Syst. Evol. Microbiol.">
        <title>The Global Catalogue of Microorganisms (GCM) 10K type strain sequencing project: providing services to taxonomists for standard genome sequencing and annotation.</title>
        <authorList>
            <consortium name="The Broad Institute Genomics Platform"/>
            <consortium name="The Broad Institute Genome Sequencing Center for Infectious Disease"/>
            <person name="Wu L."/>
            <person name="Ma J."/>
        </authorList>
    </citation>
    <scope>NUCLEOTIDE SEQUENCE [LARGE SCALE GENOMIC DNA]</scope>
    <source>
        <strain evidence="9">CGMCC 1.8859</strain>
    </source>
</reference>
<sequence>MKTMVANGVRGALTLLAFSFVFTALMAGTYALTKDIVAKNQADAERALIAQVLPAGSYDNNLLADKQMVSKADAKALGNDDASAIYLAKKSGKTVGAVIEATAPDGYAGKIKLLVGVAPNGQILGVRVVDHKETPGLGDYIDAAISNWIDQFKGKGLGNPALERWKVKKDGGDFDSHAGATISPRAVVKALGKTLVYVDAHKAGLFGDAS</sequence>
<keyword evidence="6" id="KW-1133">Transmembrane helix</keyword>
<evidence type="ECO:0000256" key="1">
    <source>
        <dbReference type="ARBA" id="ARBA00022448"/>
    </source>
</evidence>
<keyword evidence="6" id="KW-1003">Cell membrane</keyword>
<comment type="caution">
    <text evidence="8">The sequence shown here is derived from an EMBL/GenBank/DDBJ whole genome shotgun (WGS) entry which is preliminary data.</text>
</comment>
<gene>
    <name evidence="6" type="primary">rnfG</name>
    <name evidence="8" type="ORF">GCM10010970_22560</name>
</gene>
<comment type="subcellular location">
    <subcellularLocation>
        <location evidence="6">Cell inner membrane</location>
        <topology evidence="6">Single-pass membrane protein</topology>
    </subcellularLocation>
</comment>
<keyword evidence="2 6" id="KW-0597">Phosphoprotein</keyword>
<dbReference type="PANTHER" id="PTHR36118">
    <property type="entry name" value="ION-TRANSLOCATING OXIDOREDUCTASE COMPLEX SUBUNIT G"/>
    <property type="match status" value="1"/>
</dbReference>
<dbReference type="NCBIfam" id="NF002519">
    <property type="entry name" value="PRK01908.1"/>
    <property type="match status" value="1"/>
</dbReference>
<dbReference type="PANTHER" id="PTHR36118:SF1">
    <property type="entry name" value="ION-TRANSLOCATING OXIDOREDUCTASE COMPLEX SUBUNIT G"/>
    <property type="match status" value="1"/>
</dbReference>
<evidence type="ECO:0000313" key="9">
    <source>
        <dbReference type="Proteomes" id="UP000637267"/>
    </source>
</evidence>
<keyword evidence="1 6" id="KW-0813">Transport</keyword>
<comment type="similarity">
    <text evidence="6">Belongs to the RnfG family.</text>
</comment>
<keyword evidence="4 6" id="KW-0288">FMN</keyword>
<proteinExistence type="inferred from homology"/>
<dbReference type="NCBIfam" id="TIGR01947">
    <property type="entry name" value="rnfG"/>
    <property type="match status" value="1"/>
</dbReference>
<dbReference type="RefSeq" id="WP_188704415.1">
    <property type="nucleotide sequence ID" value="NZ_BMLX01000002.1"/>
</dbReference>
<dbReference type="EMBL" id="BMLX01000002">
    <property type="protein sequence ID" value="GGP21858.1"/>
    <property type="molecule type" value="Genomic_DNA"/>
</dbReference>
<keyword evidence="5 6" id="KW-0249">Electron transport</keyword>
<dbReference type="Proteomes" id="UP000637267">
    <property type="component" value="Unassembled WGS sequence"/>
</dbReference>
<accession>A0ABQ2PA39</accession>
<dbReference type="SMART" id="SM00900">
    <property type="entry name" value="FMN_bind"/>
    <property type="match status" value="1"/>
</dbReference>
<organism evidence="8 9">
    <name type="scientific">Silvimonas iriomotensis</name>
    <dbReference type="NCBI Taxonomy" id="449662"/>
    <lineage>
        <taxon>Bacteria</taxon>
        <taxon>Pseudomonadati</taxon>
        <taxon>Pseudomonadota</taxon>
        <taxon>Betaproteobacteria</taxon>
        <taxon>Neisseriales</taxon>
        <taxon>Chitinibacteraceae</taxon>
        <taxon>Silvimonas</taxon>
    </lineage>
</organism>
<evidence type="ECO:0000256" key="4">
    <source>
        <dbReference type="ARBA" id="ARBA00022643"/>
    </source>
</evidence>
<keyword evidence="6" id="KW-1278">Translocase</keyword>
<evidence type="ECO:0000313" key="8">
    <source>
        <dbReference type="EMBL" id="GGP21858.1"/>
    </source>
</evidence>
<dbReference type="InterPro" id="IPR007329">
    <property type="entry name" value="FMN-bd"/>
</dbReference>
<feature type="modified residue" description="FMN phosphoryl threonine" evidence="6">
    <location>
        <position position="181"/>
    </location>
</feature>
<comment type="function">
    <text evidence="6">Part of a membrane-bound complex that couples electron transfer with translocation of ions across the membrane.</text>
</comment>
<keyword evidence="6" id="KW-0812">Transmembrane</keyword>
<comment type="cofactor">
    <cofactor evidence="6">
        <name>FMN</name>
        <dbReference type="ChEBI" id="CHEBI:58210"/>
    </cofactor>
</comment>
<keyword evidence="3 6" id="KW-0285">Flavoprotein</keyword>
<name>A0ABQ2PA39_9NEIS</name>
<dbReference type="HAMAP" id="MF_00479">
    <property type="entry name" value="RsxG_RnfG"/>
    <property type="match status" value="1"/>
</dbReference>
<feature type="domain" description="FMN-binding" evidence="7">
    <location>
        <begin position="106"/>
        <end position="198"/>
    </location>
</feature>
<dbReference type="PIRSF" id="PIRSF006091">
    <property type="entry name" value="E_trnsport_RnfG"/>
    <property type="match status" value="1"/>
</dbReference>
<dbReference type="InterPro" id="IPR010209">
    <property type="entry name" value="Ion_transpt_RnfG/RsxG"/>
</dbReference>
<keyword evidence="9" id="KW-1185">Reference proteome</keyword>
<keyword evidence="6" id="KW-0472">Membrane</keyword>
<comment type="subunit">
    <text evidence="6">The complex is composed of six subunits: RnfA, RnfB, RnfC, RnfD, RnfE and RnfG.</text>
</comment>
<evidence type="ECO:0000256" key="2">
    <source>
        <dbReference type="ARBA" id="ARBA00022553"/>
    </source>
</evidence>
<protein>
    <recommendedName>
        <fullName evidence="6">Ion-translocating oxidoreductase complex subunit G</fullName>
        <ecNumber evidence="6">7.-.-.-</ecNumber>
    </recommendedName>
    <alternativeName>
        <fullName evidence="6">Rnf electron transport complex subunit G</fullName>
    </alternativeName>
</protein>
<evidence type="ECO:0000256" key="5">
    <source>
        <dbReference type="ARBA" id="ARBA00022982"/>
    </source>
</evidence>
<evidence type="ECO:0000259" key="7">
    <source>
        <dbReference type="SMART" id="SM00900"/>
    </source>
</evidence>
<evidence type="ECO:0000256" key="3">
    <source>
        <dbReference type="ARBA" id="ARBA00022630"/>
    </source>
</evidence>
<evidence type="ECO:0000256" key="6">
    <source>
        <dbReference type="HAMAP-Rule" id="MF_00479"/>
    </source>
</evidence>